<dbReference type="GeneID" id="92382937"/>
<evidence type="ECO:0000256" key="1">
    <source>
        <dbReference type="ARBA" id="ARBA00002523"/>
    </source>
</evidence>
<proteinExistence type="predicted"/>
<feature type="signal peptide" evidence="9">
    <location>
        <begin position="1"/>
        <end position="22"/>
    </location>
</feature>
<keyword evidence="3" id="KW-1003">Cell membrane</keyword>
<feature type="chain" id="PRO_5009235172" evidence="9">
    <location>
        <begin position="23"/>
        <end position="527"/>
    </location>
</feature>
<keyword evidence="7" id="KW-0449">Lipoprotein</keyword>
<dbReference type="AlphaFoldDB" id="A0A1G4I455"/>
<keyword evidence="5 8" id="KW-0472">Membrane</keyword>
<gene>
    <name evidence="11" type="ORF">TEOVI_000900300</name>
</gene>
<dbReference type="SUPFAM" id="SSF58087">
    <property type="entry name" value="Variant surface glycoprotein (N-terminal domain)"/>
    <property type="match status" value="1"/>
</dbReference>
<comment type="caution">
    <text evidence="11">The sequence shown here is derived from an EMBL/GenBank/DDBJ whole genome shotgun (WGS) entry which is preliminary data.</text>
</comment>
<feature type="transmembrane region" description="Helical" evidence="8">
    <location>
        <begin position="489"/>
        <end position="508"/>
    </location>
</feature>
<evidence type="ECO:0000256" key="7">
    <source>
        <dbReference type="ARBA" id="ARBA00023288"/>
    </source>
</evidence>
<sequence>MFPPLHGSAFIPTLLLLATVESSGPALKGAEIAKLCKLSKFLATIPGDSIDKISTAVGAIRAAADANFKATLATLAAKNETATLLYAALAKITADCLDAQVTKAGTLVSTTTEASARAAATAAAVSEFVHFLKKASTGGATTGYCLTTTAAGDATIFTPTSDLDCDSLQFSFNARAATYDPTVINNKGFPLLSGSDAKSTGSSSKCILYHKSGAGAAAAEVFQSPTAVNLAGGTITLTPANGGPAATLATADNYDGEWDEQAGDKIKTLYNAIAKQKKSSPTVCGASVNDIIKYAVTSNKLHMELEALVKKTKMQLNGKTEAETAANIINTFLKTDGDKGEQLANQINAAQATISDGNTVNKGAVEKLDTTQKLSAALAIDLKTARTSALDQQTQLEAALAKLPCEGQSAKKTLEDEAEENCNAKDKESDCKKPCKWDGEAKTSKKKCTLSEEGKQAVENKADQETEVKNDKTTNTTGSNSVVIHKATLWLEFLLILLILKIFFLNFMTFMKMCYFNEIYLYYNTFS</sequence>
<accession>A0A1G4I455</accession>
<feature type="domain" description="Trypanosome variant surface glycoprotein A-type N-terminal" evidence="10">
    <location>
        <begin position="19"/>
        <end position="378"/>
    </location>
</feature>
<dbReference type="GO" id="GO:0005886">
    <property type="term" value="C:plasma membrane"/>
    <property type="evidence" value="ECO:0007669"/>
    <property type="project" value="UniProtKB-SubCell"/>
</dbReference>
<dbReference type="InterPro" id="IPR027446">
    <property type="entry name" value="VSG_C_dom_sf"/>
</dbReference>
<dbReference type="GO" id="GO:0098552">
    <property type="term" value="C:side of membrane"/>
    <property type="evidence" value="ECO:0007669"/>
    <property type="project" value="UniProtKB-KW"/>
</dbReference>
<keyword evidence="8" id="KW-1133">Transmembrane helix</keyword>
<keyword evidence="12" id="KW-1185">Reference proteome</keyword>
<comment type="subcellular location">
    <subcellularLocation>
        <location evidence="2">Cell membrane</location>
        <topology evidence="2">Lipid-anchor</topology>
        <topology evidence="2">GPI-anchor</topology>
    </subcellularLocation>
</comment>
<protein>
    <submittedName>
        <fullName evidence="11">Variant surface glycoprotein (VSG), putative</fullName>
    </submittedName>
</protein>
<evidence type="ECO:0000256" key="5">
    <source>
        <dbReference type="ARBA" id="ARBA00023136"/>
    </source>
</evidence>
<evidence type="ECO:0000256" key="4">
    <source>
        <dbReference type="ARBA" id="ARBA00022622"/>
    </source>
</evidence>
<evidence type="ECO:0000256" key="8">
    <source>
        <dbReference type="SAM" id="Phobius"/>
    </source>
</evidence>
<evidence type="ECO:0000256" key="2">
    <source>
        <dbReference type="ARBA" id="ARBA00004609"/>
    </source>
</evidence>
<keyword evidence="8" id="KW-0812">Transmembrane</keyword>
<evidence type="ECO:0000256" key="9">
    <source>
        <dbReference type="SAM" id="SignalP"/>
    </source>
</evidence>
<keyword evidence="9" id="KW-0732">Signal</keyword>
<dbReference type="RefSeq" id="XP_067077912.1">
    <property type="nucleotide sequence ID" value="XM_067221811.1"/>
</dbReference>
<evidence type="ECO:0000313" key="12">
    <source>
        <dbReference type="Proteomes" id="UP000195570"/>
    </source>
</evidence>
<dbReference type="SUPFAM" id="SSF118251">
    <property type="entry name" value="Variant surface glycoprotein MITAT 1.2, VSG 221, C-terminal domain"/>
    <property type="match status" value="1"/>
</dbReference>
<dbReference type="VEuPathDB" id="TriTrypDB:TEOVI_000900300"/>
<dbReference type="InterPro" id="IPR001812">
    <property type="entry name" value="Trypano_VSG_A_N_dom"/>
</dbReference>
<comment type="function">
    <text evidence="1">VSG forms a coat on the surface of the parasite. The trypanosome evades the immune response of the host by expressing a series of antigenically distinct VSGs from an estimated 1000 VSG genes.</text>
</comment>
<evidence type="ECO:0000256" key="3">
    <source>
        <dbReference type="ARBA" id="ARBA00022475"/>
    </source>
</evidence>
<dbReference type="Gene3D" id="3.90.150.10">
    <property type="entry name" value="Variant Surface Glycoprotein, subunit A domain 1"/>
    <property type="match status" value="1"/>
</dbReference>
<keyword evidence="4" id="KW-0336">GPI-anchor</keyword>
<dbReference type="Proteomes" id="UP000195570">
    <property type="component" value="Unassembled WGS sequence"/>
</dbReference>
<dbReference type="GO" id="GO:0042783">
    <property type="term" value="P:symbiont-mediated evasion of host immune response"/>
    <property type="evidence" value="ECO:0007669"/>
    <property type="project" value="InterPro"/>
</dbReference>
<organism evidence="11 12">
    <name type="scientific">Trypanosoma equiperdum</name>
    <dbReference type="NCBI Taxonomy" id="5694"/>
    <lineage>
        <taxon>Eukaryota</taxon>
        <taxon>Discoba</taxon>
        <taxon>Euglenozoa</taxon>
        <taxon>Kinetoplastea</taxon>
        <taxon>Metakinetoplastina</taxon>
        <taxon>Trypanosomatida</taxon>
        <taxon>Trypanosomatidae</taxon>
        <taxon>Trypanosoma</taxon>
    </lineage>
</organism>
<reference evidence="11" key="1">
    <citation type="submission" date="2016-09" db="EMBL/GenBank/DDBJ databases">
        <authorList>
            <person name="Hebert L."/>
            <person name="Moumen B."/>
        </authorList>
    </citation>
    <scope>NUCLEOTIDE SEQUENCE [LARGE SCALE GENOMIC DNA]</scope>
    <source>
        <strain evidence="11">OVI</strain>
    </source>
</reference>
<name>A0A1G4I455_TRYEQ</name>
<evidence type="ECO:0000313" key="11">
    <source>
        <dbReference type="EMBL" id="SCU66470.1"/>
    </source>
</evidence>
<dbReference type="Gene3D" id="4.10.110.20">
    <property type="entry name" value="Variant surface glycoprotein MITAT 1.2, VSG 221, C-terminal domain"/>
    <property type="match status" value="1"/>
</dbReference>
<dbReference type="Pfam" id="PF00913">
    <property type="entry name" value="Trypan_glycop"/>
    <property type="match status" value="1"/>
</dbReference>
<evidence type="ECO:0000256" key="6">
    <source>
        <dbReference type="ARBA" id="ARBA00023180"/>
    </source>
</evidence>
<evidence type="ECO:0000259" key="10">
    <source>
        <dbReference type="Pfam" id="PF00913"/>
    </source>
</evidence>
<dbReference type="EMBL" id="CZPT02000549">
    <property type="protein sequence ID" value="SCU66470.1"/>
    <property type="molecule type" value="Genomic_DNA"/>
</dbReference>
<keyword evidence="6" id="KW-0325">Glycoprotein</keyword>
<dbReference type="Gene3D" id="1.10.470.10">
    <property type="entry name" value="Variant Surface Glycoprotein, subunit A, domain 2"/>
    <property type="match status" value="1"/>
</dbReference>